<dbReference type="CDD" id="cd02440">
    <property type="entry name" value="AdoMet_MTases"/>
    <property type="match status" value="1"/>
</dbReference>
<dbReference type="Proteomes" id="UP001442494">
    <property type="component" value="Unassembled WGS sequence"/>
</dbReference>
<keyword evidence="3" id="KW-1185">Reference proteome</keyword>
<dbReference type="EMBL" id="JAMPKK010000031">
    <property type="protein sequence ID" value="MEP0865726.1"/>
    <property type="molecule type" value="Genomic_DNA"/>
</dbReference>
<dbReference type="GO" id="GO:0032259">
    <property type="term" value="P:methylation"/>
    <property type="evidence" value="ECO:0007669"/>
    <property type="project" value="UniProtKB-KW"/>
</dbReference>
<dbReference type="Pfam" id="PF08241">
    <property type="entry name" value="Methyltransf_11"/>
    <property type="match status" value="1"/>
</dbReference>
<dbReference type="RefSeq" id="WP_190421751.1">
    <property type="nucleotide sequence ID" value="NZ_JAMPKK010000031.1"/>
</dbReference>
<evidence type="ECO:0000313" key="3">
    <source>
        <dbReference type="Proteomes" id="UP001442494"/>
    </source>
</evidence>
<evidence type="ECO:0000313" key="2">
    <source>
        <dbReference type="EMBL" id="MEP0865726.1"/>
    </source>
</evidence>
<feature type="domain" description="Methyltransferase type 11" evidence="1">
    <location>
        <begin position="54"/>
        <end position="142"/>
    </location>
</feature>
<protein>
    <submittedName>
        <fullName evidence="2">Class I SAM-dependent methyltransferase</fullName>
    </submittedName>
</protein>
<dbReference type="Gene3D" id="3.40.50.150">
    <property type="entry name" value="Vaccinia Virus protein VP39"/>
    <property type="match status" value="1"/>
</dbReference>
<keyword evidence="2" id="KW-0808">Transferase</keyword>
<dbReference type="SUPFAM" id="SSF53335">
    <property type="entry name" value="S-adenosyl-L-methionine-dependent methyltransferases"/>
    <property type="match status" value="1"/>
</dbReference>
<organism evidence="2 3">
    <name type="scientific">Funiculus sociatus GB2-A5</name>
    <dbReference type="NCBI Taxonomy" id="2933946"/>
    <lineage>
        <taxon>Bacteria</taxon>
        <taxon>Bacillati</taxon>
        <taxon>Cyanobacteriota</taxon>
        <taxon>Cyanophyceae</taxon>
        <taxon>Coleofasciculales</taxon>
        <taxon>Coleofasciculaceae</taxon>
        <taxon>Funiculus</taxon>
    </lineage>
</organism>
<evidence type="ECO:0000259" key="1">
    <source>
        <dbReference type="Pfam" id="PF08241"/>
    </source>
</evidence>
<accession>A0ABV0JQP6</accession>
<gene>
    <name evidence="2" type="ORF">NDI37_14745</name>
</gene>
<dbReference type="InterPro" id="IPR029063">
    <property type="entry name" value="SAM-dependent_MTases_sf"/>
</dbReference>
<reference evidence="2 3" key="1">
    <citation type="submission" date="2022-04" db="EMBL/GenBank/DDBJ databases">
        <title>Positive selection, recombination, and allopatry shape intraspecific diversity of widespread and dominant cyanobacteria.</title>
        <authorList>
            <person name="Wei J."/>
            <person name="Shu W."/>
            <person name="Hu C."/>
        </authorList>
    </citation>
    <scope>NUCLEOTIDE SEQUENCE [LARGE SCALE GENOMIC DNA]</scope>
    <source>
        <strain evidence="2 3">GB2-A5</strain>
    </source>
</reference>
<keyword evidence="2" id="KW-0489">Methyltransferase</keyword>
<dbReference type="GO" id="GO:0008168">
    <property type="term" value="F:methyltransferase activity"/>
    <property type="evidence" value="ECO:0007669"/>
    <property type="project" value="UniProtKB-KW"/>
</dbReference>
<name>A0ABV0JQP6_9CYAN</name>
<dbReference type="InterPro" id="IPR013216">
    <property type="entry name" value="Methyltransf_11"/>
</dbReference>
<proteinExistence type="predicted"/>
<comment type="caution">
    <text evidence="2">The sequence shown here is derived from an EMBL/GenBank/DDBJ whole genome shotgun (WGS) entry which is preliminary data.</text>
</comment>
<sequence>MESNIDQAVVEGFGDEWSRFDQSELSPEEELAMFNDHFCIFPWDVLPANSIGFDLGCGSGRWAKLLAPRVGELHCIDPSAAALEVAKKNLVGQQNCQFHLASVDTIPLNNESADFGYAIGVLHHIPDTQMGIKSCVAKLKQKSPFLLYLYYAFDNRPWWFRLIWKVSEMGRFILSRSPAPIRYFLSQVIALFIYLPLARFSVILEKIGIDVDSVPLSYYKDKSFYTMQTDALDRFGTKLEKRFTKNQILKMMESAGLEKIAFSDRAPYWCAVGYKK</sequence>